<dbReference type="OrthoDB" id="3935740at2759"/>
<evidence type="ECO:0008006" key="4">
    <source>
        <dbReference type="Google" id="ProtNLM"/>
    </source>
</evidence>
<feature type="compositionally biased region" description="Gly residues" evidence="1">
    <location>
        <begin position="310"/>
        <end position="319"/>
    </location>
</feature>
<feature type="region of interest" description="Disordered" evidence="1">
    <location>
        <begin position="297"/>
        <end position="319"/>
    </location>
</feature>
<proteinExistence type="predicted"/>
<dbReference type="GO" id="GO:0006644">
    <property type="term" value="P:phospholipid metabolic process"/>
    <property type="evidence" value="ECO:0007669"/>
    <property type="project" value="InterPro"/>
</dbReference>
<dbReference type="EMBL" id="MU007037">
    <property type="protein sequence ID" value="KAF2430678.1"/>
    <property type="molecule type" value="Genomic_DNA"/>
</dbReference>
<evidence type="ECO:0000313" key="3">
    <source>
        <dbReference type="Proteomes" id="UP000800235"/>
    </source>
</evidence>
<keyword evidence="3" id="KW-1185">Reference proteome</keyword>
<dbReference type="SUPFAM" id="SSF48619">
    <property type="entry name" value="Phospholipase A2, PLA2"/>
    <property type="match status" value="1"/>
</dbReference>
<evidence type="ECO:0000256" key="1">
    <source>
        <dbReference type="SAM" id="MobiDB-lite"/>
    </source>
</evidence>
<protein>
    <recommendedName>
        <fullName evidence="4">Phospholipase A2</fullName>
    </recommendedName>
</protein>
<organism evidence="2 3">
    <name type="scientific">Tothia fuscella</name>
    <dbReference type="NCBI Taxonomy" id="1048955"/>
    <lineage>
        <taxon>Eukaryota</taxon>
        <taxon>Fungi</taxon>
        <taxon>Dikarya</taxon>
        <taxon>Ascomycota</taxon>
        <taxon>Pezizomycotina</taxon>
        <taxon>Dothideomycetes</taxon>
        <taxon>Pleosporomycetidae</taxon>
        <taxon>Venturiales</taxon>
        <taxon>Cylindrosympodiaceae</taxon>
        <taxon>Tothia</taxon>
    </lineage>
</organism>
<dbReference type="GO" id="GO:0004623">
    <property type="term" value="F:phospholipase A2 activity"/>
    <property type="evidence" value="ECO:0007669"/>
    <property type="project" value="InterPro"/>
</dbReference>
<dbReference type="Proteomes" id="UP000800235">
    <property type="component" value="Unassembled WGS sequence"/>
</dbReference>
<dbReference type="InterPro" id="IPR036444">
    <property type="entry name" value="PLipase_A2_dom_sf"/>
</dbReference>
<dbReference type="GO" id="GO:0050482">
    <property type="term" value="P:arachidonate secretion"/>
    <property type="evidence" value="ECO:0007669"/>
    <property type="project" value="InterPro"/>
</dbReference>
<name>A0A9P4NSL1_9PEZI</name>
<accession>A0A9P4NSL1</accession>
<dbReference type="AlphaFoldDB" id="A0A9P4NSL1"/>
<sequence length="319" mass="33617">MFTISCTGTISITLPDSTPYNFIYHTTNHTILAHPSSQLPLLNKRSTLQTFHRRSLEGLSHVGTSFEPFTFLAGPLHVSDHYQIGYAPRCPAIPFGLQSFERTGARGTGVNGCGADNGMKFPDFRFEACCNGHDLCYDNCGTTWEDCNDTFRKCMQDACAEYYSVPRAPPFVNATSPDANSTTWSQWGCDGLADTYATAVGTRIGAWSFNIANKDRCDCGCPVGTMNCTDMCLSDCGSRCDVIGCDGGMPAGSASGLGLLNLTSTIATTASPTANSSVSTSSKIGATTLAATTTASGTSASTSATSSSTTGGGWWPFGR</sequence>
<reference evidence="2" key="1">
    <citation type="journal article" date="2020" name="Stud. Mycol.">
        <title>101 Dothideomycetes genomes: a test case for predicting lifestyles and emergence of pathogens.</title>
        <authorList>
            <person name="Haridas S."/>
            <person name="Albert R."/>
            <person name="Binder M."/>
            <person name="Bloem J."/>
            <person name="Labutti K."/>
            <person name="Salamov A."/>
            <person name="Andreopoulos B."/>
            <person name="Baker S."/>
            <person name="Barry K."/>
            <person name="Bills G."/>
            <person name="Bluhm B."/>
            <person name="Cannon C."/>
            <person name="Castanera R."/>
            <person name="Culley D."/>
            <person name="Daum C."/>
            <person name="Ezra D."/>
            <person name="Gonzalez J."/>
            <person name="Henrissat B."/>
            <person name="Kuo A."/>
            <person name="Liang C."/>
            <person name="Lipzen A."/>
            <person name="Lutzoni F."/>
            <person name="Magnuson J."/>
            <person name="Mondo S."/>
            <person name="Nolan M."/>
            <person name="Ohm R."/>
            <person name="Pangilinan J."/>
            <person name="Park H.-J."/>
            <person name="Ramirez L."/>
            <person name="Alfaro M."/>
            <person name="Sun H."/>
            <person name="Tritt A."/>
            <person name="Yoshinaga Y."/>
            <person name="Zwiers L.-H."/>
            <person name="Turgeon B."/>
            <person name="Goodwin S."/>
            <person name="Spatafora J."/>
            <person name="Crous P."/>
            <person name="Grigoriev I."/>
        </authorList>
    </citation>
    <scope>NUCLEOTIDE SEQUENCE</scope>
    <source>
        <strain evidence="2">CBS 130266</strain>
    </source>
</reference>
<feature type="compositionally biased region" description="Low complexity" evidence="1">
    <location>
        <begin position="297"/>
        <end position="309"/>
    </location>
</feature>
<dbReference type="Gene3D" id="1.20.90.10">
    <property type="entry name" value="Phospholipase A2 domain"/>
    <property type="match status" value="1"/>
</dbReference>
<gene>
    <name evidence="2" type="ORF">EJ08DRAFT_678973</name>
</gene>
<evidence type="ECO:0000313" key="2">
    <source>
        <dbReference type="EMBL" id="KAF2430678.1"/>
    </source>
</evidence>
<comment type="caution">
    <text evidence="2">The sequence shown here is derived from an EMBL/GenBank/DDBJ whole genome shotgun (WGS) entry which is preliminary data.</text>
</comment>